<accession>A0A1C4EEH1</accession>
<protein>
    <submittedName>
        <fullName evidence="1">Uncharacterized protein</fullName>
    </submittedName>
</protein>
<organism evidence="1 2">
    <name type="scientific">Bacillus thuringiensis</name>
    <dbReference type="NCBI Taxonomy" id="1428"/>
    <lineage>
        <taxon>Bacteria</taxon>
        <taxon>Bacillati</taxon>
        <taxon>Bacillota</taxon>
        <taxon>Bacilli</taxon>
        <taxon>Bacillales</taxon>
        <taxon>Bacillaceae</taxon>
        <taxon>Bacillus</taxon>
        <taxon>Bacillus cereus group</taxon>
    </lineage>
</organism>
<sequence>MNLNIKEASEILERTLQTF</sequence>
<dbReference type="Proteomes" id="UP000195991">
    <property type="component" value="Unassembled WGS sequence"/>
</dbReference>
<dbReference type="AlphaFoldDB" id="A0A1C4EEH1"/>
<evidence type="ECO:0000313" key="2">
    <source>
        <dbReference type="Proteomes" id="UP000195991"/>
    </source>
</evidence>
<evidence type="ECO:0000313" key="1">
    <source>
        <dbReference type="EMBL" id="SCC41882.1"/>
    </source>
</evidence>
<reference evidence="1 2" key="1">
    <citation type="submission" date="2016-08" db="EMBL/GenBank/DDBJ databases">
        <authorList>
            <person name="Seilhamer J.J."/>
        </authorList>
    </citation>
    <scope>NUCLEOTIDE SEQUENCE [LARGE SCALE GENOMIC DNA]</scope>
    <source>
        <strain evidence="1 2">IEBC_T61001</strain>
    </source>
</reference>
<dbReference type="EMBL" id="FMBI01000032">
    <property type="protein sequence ID" value="SCC41882.1"/>
    <property type="molecule type" value="Genomic_DNA"/>
</dbReference>
<name>A0A1C4EEH1_BACTU</name>
<proteinExistence type="predicted"/>
<gene>
    <name evidence="1" type="ORF">BTT61001_03106</name>
</gene>